<comment type="pathway">
    <text evidence="2">Protein modification; protein ubiquitination.</text>
</comment>
<dbReference type="EMBL" id="ML210979">
    <property type="protein sequence ID" value="TFK93594.1"/>
    <property type="molecule type" value="Genomic_DNA"/>
</dbReference>
<evidence type="ECO:0000256" key="9">
    <source>
        <dbReference type="ARBA" id="ARBA00022833"/>
    </source>
</evidence>
<dbReference type="InterPro" id="IPR054694">
    <property type="entry name" value="Parkin-like_IBR"/>
</dbReference>
<evidence type="ECO:0000259" key="12">
    <source>
        <dbReference type="PROSITE" id="PS50089"/>
    </source>
</evidence>
<keyword evidence="8" id="KW-0833">Ubl conjugation pathway</keyword>
<keyword evidence="7 10" id="KW-0863">Zinc-finger</keyword>
<dbReference type="InterPro" id="IPR031127">
    <property type="entry name" value="E3_UB_ligase_RBR"/>
</dbReference>
<feature type="domain" description="RING-type" evidence="13">
    <location>
        <begin position="303"/>
        <end position="513"/>
    </location>
</feature>
<keyword evidence="6" id="KW-0677">Repeat</keyword>
<dbReference type="InParanoid" id="A0A5C3PUT7"/>
<proteinExistence type="predicted"/>
<reference evidence="14 15" key="1">
    <citation type="journal article" date="2019" name="Nat. Ecol. Evol.">
        <title>Megaphylogeny resolves global patterns of mushroom evolution.</title>
        <authorList>
            <person name="Varga T."/>
            <person name="Krizsan K."/>
            <person name="Foldi C."/>
            <person name="Dima B."/>
            <person name="Sanchez-Garcia M."/>
            <person name="Sanchez-Ramirez S."/>
            <person name="Szollosi G.J."/>
            <person name="Szarkandi J.G."/>
            <person name="Papp V."/>
            <person name="Albert L."/>
            <person name="Andreopoulos W."/>
            <person name="Angelini C."/>
            <person name="Antonin V."/>
            <person name="Barry K.W."/>
            <person name="Bougher N.L."/>
            <person name="Buchanan P."/>
            <person name="Buyck B."/>
            <person name="Bense V."/>
            <person name="Catcheside P."/>
            <person name="Chovatia M."/>
            <person name="Cooper J."/>
            <person name="Damon W."/>
            <person name="Desjardin D."/>
            <person name="Finy P."/>
            <person name="Geml J."/>
            <person name="Haridas S."/>
            <person name="Hughes K."/>
            <person name="Justo A."/>
            <person name="Karasinski D."/>
            <person name="Kautmanova I."/>
            <person name="Kiss B."/>
            <person name="Kocsube S."/>
            <person name="Kotiranta H."/>
            <person name="LaButti K.M."/>
            <person name="Lechner B.E."/>
            <person name="Liimatainen K."/>
            <person name="Lipzen A."/>
            <person name="Lukacs Z."/>
            <person name="Mihaltcheva S."/>
            <person name="Morgado L.N."/>
            <person name="Niskanen T."/>
            <person name="Noordeloos M.E."/>
            <person name="Ohm R.A."/>
            <person name="Ortiz-Santana B."/>
            <person name="Ovrebo C."/>
            <person name="Racz N."/>
            <person name="Riley R."/>
            <person name="Savchenko A."/>
            <person name="Shiryaev A."/>
            <person name="Soop K."/>
            <person name="Spirin V."/>
            <person name="Szebenyi C."/>
            <person name="Tomsovsky M."/>
            <person name="Tulloss R.E."/>
            <person name="Uehling J."/>
            <person name="Grigoriev I.V."/>
            <person name="Vagvolgyi C."/>
            <person name="Papp T."/>
            <person name="Martin F.M."/>
            <person name="Miettinen O."/>
            <person name="Hibbett D.S."/>
            <person name="Nagy L.G."/>
        </authorList>
    </citation>
    <scope>NUCLEOTIDE SEQUENCE [LARGE SCALE GENOMIC DNA]</scope>
    <source>
        <strain evidence="14 15">HHB13444</strain>
    </source>
</reference>
<comment type="catalytic activity">
    <reaction evidence="1">
        <text>[E2 ubiquitin-conjugating enzyme]-S-ubiquitinyl-L-cysteine + [acceptor protein]-L-lysine = [E2 ubiquitin-conjugating enzyme]-L-cysteine + [acceptor protein]-N(6)-ubiquitinyl-L-lysine.</text>
        <dbReference type="EC" id="2.3.2.31"/>
    </reaction>
</comment>
<evidence type="ECO:0000313" key="15">
    <source>
        <dbReference type="Proteomes" id="UP000308197"/>
    </source>
</evidence>
<dbReference type="PROSITE" id="PS50089">
    <property type="entry name" value="ZF_RING_2"/>
    <property type="match status" value="1"/>
</dbReference>
<dbReference type="PROSITE" id="PS51873">
    <property type="entry name" value="TRIAD"/>
    <property type="match status" value="1"/>
</dbReference>
<evidence type="ECO:0000256" key="5">
    <source>
        <dbReference type="ARBA" id="ARBA00022723"/>
    </source>
</evidence>
<protein>
    <recommendedName>
        <fullName evidence="3">RBR-type E3 ubiquitin transferase</fullName>
        <ecNumber evidence="3">2.3.2.31</ecNumber>
    </recommendedName>
</protein>
<keyword evidence="15" id="KW-1185">Reference proteome</keyword>
<evidence type="ECO:0000256" key="7">
    <source>
        <dbReference type="ARBA" id="ARBA00022771"/>
    </source>
</evidence>
<feature type="compositionally biased region" description="Basic and acidic residues" evidence="11">
    <location>
        <begin position="196"/>
        <end position="219"/>
    </location>
</feature>
<keyword evidence="5" id="KW-0479">Metal-binding</keyword>
<feature type="domain" description="RING-type" evidence="12">
    <location>
        <begin position="307"/>
        <end position="354"/>
    </location>
</feature>
<dbReference type="PROSITE" id="PS00518">
    <property type="entry name" value="ZF_RING_1"/>
    <property type="match status" value="1"/>
</dbReference>
<dbReference type="Pfam" id="PF22605">
    <property type="entry name" value="IBR_2"/>
    <property type="match status" value="1"/>
</dbReference>
<dbReference type="InterPro" id="IPR001841">
    <property type="entry name" value="Znf_RING"/>
</dbReference>
<feature type="region of interest" description="Disordered" evidence="11">
    <location>
        <begin position="189"/>
        <end position="249"/>
    </location>
</feature>
<dbReference type="SUPFAM" id="SSF57850">
    <property type="entry name" value="RING/U-box"/>
    <property type="match status" value="3"/>
</dbReference>
<dbReference type="SMART" id="SM00184">
    <property type="entry name" value="RING"/>
    <property type="match status" value="2"/>
</dbReference>
<keyword evidence="9" id="KW-0862">Zinc</keyword>
<dbReference type="EC" id="2.3.2.31" evidence="3"/>
<gene>
    <name evidence="14" type="ORF">K466DRAFT_478290</name>
</gene>
<dbReference type="Gene3D" id="3.30.40.10">
    <property type="entry name" value="Zinc/RING finger domain, C3HC4 (zinc finger)"/>
    <property type="match status" value="1"/>
</dbReference>
<evidence type="ECO:0000256" key="2">
    <source>
        <dbReference type="ARBA" id="ARBA00004906"/>
    </source>
</evidence>
<evidence type="ECO:0000256" key="1">
    <source>
        <dbReference type="ARBA" id="ARBA00001798"/>
    </source>
</evidence>
<dbReference type="InterPro" id="IPR044066">
    <property type="entry name" value="TRIAD_supradom"/>
</dbReference>
<evidence type="ECO:0000256" key="11">
    <source>
        <dbReference type="SAM" id="MobiDB-lite"/>
    </source>
</evidence>
<dbReference type="InterPro" id="IPR013083">
    <property type="entry name" value="Znf_RING/FYVE/PHD"/>
</dbReference>
<dbReference type="GO" id="GO:0008270">
    <property type="term" value="F:zinc ion binding"/>
    <property type="evidence" value="ECO:0007669"/>
    <property type="project" value="UniProtKB-KW"/>
</dbReference>
<evidence type="ECO:0000259" key="13">
    <source>
        <dbReference type="PROSITE" id="PS51873"/>
    </source>
</evidence>
<feature type="non-terminal residue" evidence="14">
    <location>
        <position position="1"/>
    </location>
</feature>
<evidence type="ECO:0000256" key="10">
    <source>
        <dbReference type="PROSITE-ProRule" id="PRU00175"/>
    </source>
</evidence>
<keyword evidence="4" id="KW-0808">Transferase</keyword>
<dbReference type="Proteomes" id="UP000308197">
    <property type="component" value="Unassembled WGS sequence"/>
</dbReference>
<name>A0A5C3PUT7_9APHY</name>
<dbReference type="CDD" id="cd16448">
    <property type="entry name" value="RING-H2"/>
    <property type="match status" value="1"/>
</dbReference>
<dbReference type="Pfam" id="PF13639">
    <property type="entry name" value="zf-RING_2"/>
    <property type="match status" value="1"/>
</dbReference>
<sequence length="513" mass="57718">TSSTHLAVDEIHKAPIFSKSLKSVHSDYGQPTFDYFERLLTTTVDYSKKYSASSCVIITRPPEIIACFYLARASAELFVVFDSHPRPDKHPHGAAFIFKSSLDSTAKHLTDLLRFDEHLLSDSSIQWQAQLLAHASGEIFLASEWFLTNAQWAQAALEASLQVLDLQARVQELEAQNHNLNTDNKRLSEEMSDLEEQNHELEETVGKMKEKTREADAHRTAPPPSSRTSDASHTLLARTPPPLTNGRLTLAPRGVQRLGASSSQHELPAPRIDPLAAQLQRDFDAENTELERQILHLRHTQPTFFDCGVCMESFQEDHVARVMPCGHLYCRPCLRDWAVSKITDHRYPILCPTCLADTRSRSDPGGKSFALYEIFSEMQLARFSTIVHCRKCKQTIFVDKAEYQEAQEIVCPLPRCGHAWCKTCSQAIEIGGPKHSCDGSSELKHLMNLRGWKHCPGCQTPADKIDGCNHMTCMSPGCNAHFCYLCGELIVQSVLRREIESAVSRHYARCTLF</sequence>
<accession>A0A5C3PUT7</accession>
<evidence type="ECO:0000256" key="4">
    <source>
        <dbReference type="ARBA" id="ARBA00022679"/>
    </source>
</evidence>
<dbReference type="GO" id="GO:0016567">
    <property type="term" value="P:protein ubiquitination"/>
    <property type="evidence" value="ECO:0007669"/>
    <property type="project" value="InterPro"/>
</dbReference>
<evidence type="ECO:0000256" key="8">
    <source>
        <dbReference type="ARBA" id="ARBA00022786"/>
    </source>
</evidence>
<dbReference type="STRING" id="1314778.A0A5C3PUT7"/>
<dbReference type="GO" id="GO:0061630">
    <property type="term" value="F:ubiquitin protein ligase activity"/>
    <property type="evidence" value="ECO:0007669"/>
    <property type="project" value="UniProtKB-EC"/>
</dbReference>
<dbReference type="AlphaFoldDB" id="A0A5C3PUT7"/>
<evidence type="ECO:0000256" key="3">
    <source>
        <dbReference type="ARBA" id="ARBA00012251"/>
    </source>
</evidence>
<evidence type="ECO:0000313" key="14">
    <source>
        <dbReference type="EMBL" id="TFK93594.1"/>
    </source>
</evidence>
<dbReference type="CDD" id="cd22584">
    <property type="entry name" value="Rcat_RBR_unk"/>
    <property type="match status" value="1"/>
</dbReference>
<dbReference type="PANTHER" id="PTHR11685">
    <property type="entry name" value="RBR FAMILY RING FINGER AND IBR DOMAIN-CONTAINING"/>
    <property type="match status" value="1"/>
</dbReference>
<dbReference type="InterPro" id="IPR017907">
    <property type="entry name" value="Znf_RING_CS"/>
</dbReference>
<dbReference type="Gene3D" id="1.20.120.1750">
    <property type="match status" value="1"/>
</dbReference>
<evidence type="ECO:0000256" key="6">
    <source>
        <dbReference type="ARBA" id="ARBA00022737"/>
    </source>
</evidence>
<organism evidence="14 15">
    <name type="scientific">Polyporus arcularius HHB13444</name>
    <dbReference type="NCBI Taxonomy" id="1314778"/>
    <lineage>
        <taxon>Eukaryota</taxon>
        <taxon>Fungi</taxon>
        <taxon>Dikarya</taxon>
        <taxon>Basidiomycota</taxon>
        <taxon>Agaricomycotina</taxon>
        <taxon>Agaricomycetes</taxon>
        <taxon>Polyporales</taxon>
        <taxon>Polyporaceae</taxon>
        <taxon>Polyporus</taxon>
    </lineage>
</organism>